<evidence type="ECO:0000259" key="6">
    <source>
        <dbReference type="PROSITE" id="PS51096"/>
    </source>
</evidence>
<dbReference type="Pfam" id="PF03610">
    <property type="entry name" value="EIIA-man"/>
    <property type="match status" value="1"/>
</dbReference>
<dbReference type="AlphaFoldDB" id="A0A4R6BS65"/>
<dbReference type="PANTHER" id="PTHR38594:SF1">
    <property type="entry name" value="PEP-DEPENDENT DIHYDROXYACETONE KINASE, PHOSPHORYL DONOR SUBUNIT DHAM"/>
    <property type="match status" value="1"/>
</dbReference>
<feature type="domain" description="PTS EIIA type-4" evidence="6">
    <location>
        <begin position="1"/>
        <end position="122"/>
    </location>
</feature>
<evidence type="ECO:0000256" key="1">
    <source>
        <dbReference type="ARBA" id="ARBA00001113"/>
    </source>
</evidence>
<dbReference type="InterPro" id="IPR039643">
    <property type="entry name" value="DhaM"/>
</dbReference>
<protein>
    <recommendedName>
        <fullName evidence="3">phosphoenolpyruvate--glycerone phosphotransferase</fullName>
        <ecNumber evidence="3">2.7.1.121</ecNumber>
    </recommendedName>
</protein>
<evidence type="ECO:0000256" key="4">
    <source>
        <dbReference type="ARBA" id="ARBA00022679"/>
    </source>
</evidence>
<dbReference type="GO" id="GO:0047324">
    <property type="term" value="F:phosphoenolpyruvate-glycerone phosphotransferase activity"/>
    <property type="evidence" value="ECO:0007669"/>
    <property type="project" value="UniProtKB-EC"/>
</dbReference>
<dbReference type="NCBIfam" id="TIGR02364">
    <property type="entry name" value="dha_pts"/>
    <property type="match status" value="1"/>
</dbReference>
<name>A0A4R6BS65_9STAP</name>
<dbReference type="GO" id="GO:0016020">
    <property type="term" value="C:membrane"/>
    <property type="evidence" value="ECO:0007669"/>
    <property type="project" value="InterPro"/>
</dbReference>
<dbReference type="InterPro" id="IPR036662">
    <property type="entry name" value="PTS_EIIA_man-typ_sf"/>
</dbReference>
<comment type="subunit">
    <text evidence="5">Homodimer. The dihydroxyacetone kinase complex is composed of a homodimer of DhaM, a homodimer of DhaK and the subunit DhaL.</text>
</comment>
<comment type="catalytic activity">
    <reaction evidence="1">
        <text>dihydroxyacetone + phosphoenolpyruvate = dihydroxyacetone phosphate + pyruvate</text>
        <dbReference type="Rhea" id="RHEA:18381"/>
        <dbReference type="ChEBI" id="CHEBI:15361"/>
        <dbReference type="ChEBI" id="CHEBI:16016"/>
        <dbReference type="ChEBI" id="CHEBI:57642"/>
        <dbReference type="ChEBI" id="CHEBI:58702"/>
        <dbReference type="EC" id="2.7.1.121"/>
    </reaction>
</comment>
<proteinExistence type="predicted"/>
<dbReference type="OrthoDB" id="7065393at2"/>
<accession>A0A4R6BS65</accession>
<evidence type="ECO:0000256" key="5">
    <source>
        <dbReference type="ARBA" id="ARBA00046577"/>
    </source>
</evidence>
<dbReference type="Gene3D" id="3.40.50.510">
    <property type="entry name" value="Phosphotransferase system, mannose-type IIA component"/>
    <property type="match status" value="1"/>
</dbReference>
<gene>
    <name evidence="7" type="primary">dhaM</name>
    <name evidence="7" type="ORF">ERX29_10255</name>
</gene>
<dbReference type="PANTHER" id="PTHR38594">
    <property type="entry name" value="PEP-DEPENDENT DIHYDROXYACETONE KINASE, PHOSPHORYL DONOR SUBUNIT DHAM"/>
    <property type="match status" value="1"/>
</dbReference>
<dbReference type="InterPro" id="IPR004701">
    <property type="entry name" value="PTS_EIIA_man-typ"/>
</dbReference>
<dbReference type="InterPro" id="IPR012844">
    <property type="entry name" value="DhaM_N"/>
</dbReference>
<evidence type="ECO:0000313" key="8">
    <source>
        <dbReference type="Proteomes" id="UP000294802"/>
    </source>
</evidence>
<evidence type="ECO:0000256" key="2">
    <source>
        <dbReference type="ARBA" id="ARBA00002788"/>
    </source>
</evidence>
<dbReference type="Proteomes" id="UP000294802">
    <property type="component" value="Unassembled WGS sequence"/>
</dbReference>
<dbReference type="SUPFAM" id="SSF53062">
    <property type="entry name" value="PTS system fructose IIA component-like"/>
    <property type="match status" value="1"/>
</dbReference>
<keyword evidence="4 7" id="KW-0808">Transferase</keyword>
<keyword evidence="7" id="KW-0418">Kinase</keyword>
<dbReference type="EMBL" id="SCWB01000022">
    <property type="protein sequence ID" value="TDM05230.1"/>
    <property type="molecule type" value="Genomic_DNA"/>
</dbReference>
<dbReference type="GO" id="GO:0019563">
    <property type="term" value="P:glycerol catabolic process"/>
    <property type="evidence" value="ECO:0007669"/>
    <property type="project" value="InterPro"/>
</dbReference>
<comment type="function">
    <text evidence="2">Component of the dihydroxyacetone kinase complex, which is responsible for the phosphoenolpyruvate (PEP)-dependent phosphorylation of dihydroxyacetone. DhaM serves as the phosphoryl donor. Is phosphorylated by phosphoenolpyruvate in an EI- and HPr-dependent reaction, and a phosphorelay system on histidine residues finally leads to phosphoryl transfer to DhaL and dihydroxyacetone.</text>
</comment>
<dbReference type="GO" id="GO:0009401">
    <property type="term" value="P:phosphoenolpyruvate-dependent sugar phosphotransferase system"/>
    <property type="evidence" value="ECO:0007669"/>
    <property type="project" value="InterPro"/>
</dbReference>
<sequence length="122" mass="13201">MMDICIVSHSEKIAEGLKELLSQMAAGVNVRTAGGIDGEIGTSVDRIIEMFDSVEGEALCFYDIGSSQMNAEMAVEMNDYQNITIVHAPLVEGAFLASVEIKVGKSKEEIIASLKENFKEKA</sequence>
<comment type="caution">
    <text evidence="7">The sequence shown here is derived from an EMBL/GenBank/DDBJ whole genome shotgun (WGS) entry which is preliminary data.</text>
</comment>
<evidence type="ECO:0000313" key="7">
    <source>
        <dbReference type="EMBL" id="TDM05230.1"/>
    </source>
</evidence>
<organism evidence="7 8">
    <name type="scientific">Macrococcus lamae</name>
    <dbReference type="NCBI Taxonomy" id="198484"/>
    <lineage>
        <taxon>Bacteria</taxon>
        <taxon>Bacillati</taxon>
        <taxon>Bacillota</taxon>
        <taxon>Bacilli</taxon>
        <taxon>Bacillales</taxon>
        <taxon>Staphylococcaceae</taxon>
        <taxon>Macrococcus</taxon>
    </lineage>
</organism>
<keyword evidence="8" id="KW-1185">Reference proteome</keyword>
<dbReference type="PROSITE" id="PS51096">
    <property type="entry name" value="PTS_EIIA_TYPE_4"/>
    <property type="match status" value="1"/>
</dbReference>
<evidence type="ECO:0000256" key="3">
    <source>
        <dbReference type="ARBA" id="ARBA00012095"/>
    </source>
</evidence>
<reference evidence="7 8" key="1">
    <citation type="submission" date="2019-01" db="EMBL/GenBank/DDBJ databases">
        <title>Draft genome sequences of the type strains of six Macrococcus species.</title>
        <authorList>
            <person name="Mazhar S."/>
            <person name="Altermann E."/>
            <person name="Hill C."/>
            <person name="Mcauliffe O."/>
        </authorList>
    </citation>
    <scope>NUCLEOTIDE SEQUENCE [LARGE SCALE GENOMIC DNA]</scope>
    <source>
        <strain evidence="7 8">CCM4815</strain>
    </source>
</reference>
<dbReference type="EC" id="2.7.1.121" evidence="3"/>